<feature type="compositionally biased region" description="Basic and acidic residues" evidence="1">
    <location>
        <begin position="322"/>
        <end position="343"/>
    </location>
</feature>
<sequence>MNQCAYGVWKSQGDLPPISIPQSNWLQTPSIVQIKKDHYRALGRVIHAGNLKEQLKNQKKLNLDATRADIKLVEQLEVLADTLYIKGEVAFYGIKTVKIYAREIIASSGSKIIVSTPNWNLEFSNAVVTKSSGDGTDGQDGKDGKDGPQVEIICDVINGAFEVSSKGGDGHKGQDGGPGADAPDSFAVVSSFHCLSHDCQFDIDRNVSIAHCRSSSGDSVDLLPIFQKPDYQVSQCGRSVYVELYPYPPWHRRCVTKSRNGRPGEKGKDGGNGGKAGKPGKPFVGWSWRRRRRKKREKEGWKGEEGGGGIRRGGGKARRGRGGGERRRGGEVGGQEGERRRGGEVGAPDVKGADGAVSESLIKYGTLDAASKKRIPAELLIIVRRKAVDLLLGDRNNQRGRDALRFIIDVASGRNDVEQIRKAVLVSSRNVLRDDIKNGCAMLFYVLFFLFDNPRSNIFMLCFFFISDAERKLAFLDVEGFDIFGKNSLFVPLIKWKALKEDVDTIQKAAEVYENTFNDIIISVKNKENFKQMAAKFSQISSKQVRAQRKRLIAARNVDKSEKRMYVKAIKSQEQRMKGILTMVLNLLPEAYQKTRNKLDAEQFIAVLQGITGFTAAIKGKDPLGFIDSAVGIMDYEINKPCLKSLGTIRKNLKKWLTFGKEYKPLKDSSDLNFDKVKVSAIPEVMKANLEISKEKLAADLVCLLEEASRPRDVAPLKAEIESYFIVGGARIDMIGKVVELDNNIGTYNFDIPLLKKTEKGITEAAKSQGGSLSPELRQTFTDNLLSTYKQLERSFMIKLYELHKALGYQTLWNLNDLIGSFRRIASESALGVGRLNGAVELTKELQTLSEVIGKARVCFSKLKYTTSVHKWSFNNDTNKQMFKEIQQGFTRFSIDENEICDTCYNARLVKMYIELYGSEKQDPKIPDKIHLRVRHLSGSHFLAGDNNMKNYRQPVTDFRDLKFDRFTISDEGKCREAKQEGKNSRYCVEKDDRRWAPMCSHSLNGPVDSGLMMGKEECTSPSGYYELLIPVNKKLDCSATKMKDTNCKDLALTKFTKMNVWVYYLYWSNKYPVGPDDPVCRVATIKRNQTEIEKE</sequence>
<name>A0ABN8QJF6_9CNID</name>
<keyword evidence="3" id="KW-1185">Reference proteome</keyword>
<dbReference type="EMBL" id="CALNXI010001319">
    <property type="protein sequence ID" value="CAH3164758.1"/>
    <property type="molecule type" value="Genomic_DNA"/>
</dbReference>
<dbReference type="Proteomes" id="UP001159427">
    <property type="component" value="Unassembled WGS sequence"/>
</dbReference>
<evidence type="ECO:0000313" key="3">
    <source>
        <dbReference type="Proteomes" id="UP001159427"/>
    </source>
</evidence>
<gene>
    <name evidence="2" type="ORF">PEVE_00005058</name>
</gene>
<proteinExistence type="predicted"/>
<evidence type="ECO:0000313" key="2">
    <source>
        <dbReference type="EMBL" id="CAH3164758.1"/>
    </source>
</evidence>
<accession>A0ABN8QJF6</accession>
<protein>
    <submittedName>
        <fullName evidence="2">Uncharacterized protein</fullName>
    </submittedName>
</protein>
<reference evidence="2 3" key="1">
    <citation type="submission" date="2022-05" db="EMBL/GenBank/DDBJ databases">
        <authorList>
            <consortium name="Genoscope - CEA"/>
            <person name="William W."/>
        </authorList>
    </citation>
    <scope>NUCLEOTIDE SEQUENCE [LARGE SCALE GENOMIC DNA]</scope>
</reference>
<comment type="caution">
    <text evidence="2">The sequence shown here is derived from an EMBL/GenBank/DDBJ whole genome shotgun (WGS) entry which is preliminary data.</text>
</comment>
<organism evidence="2 3">
    <name type="scientific">Porites evermanni</name>
    <dbReference type="NCBI Taxonomy" id="104178"/>
    <lineage>
        <taxon>Eukaryota</taxon>
        <taxon>Metazoa</taxon>
        <taxon>Cnidaria</taxon>
        <taxon>Anthozoa</taxon>
        <taxon>Hexacorallia</taxon>
        <taxon>Scleractinia</taxon>
        <taxon>Fungiina</taxon>
        <taxon>Poritidae</taxon>
        <taxon>Porites</taxon>
    </lineage>
</organism>
<feature type="region of interest" description="Disordered" evidence="1">
    <location>
        <begin position="252"/>
        <end position="352"/>
    </location>
</feature>
<evidence type="ECO:0000256" key="1">
    <source>
        <dbReference type="SAM" id="MobiDB-lite"/>
    </source>
</evidence>